<evidence type="ECO:0000313" key="8">
    <source>
        <dbReference type="Proteomes" id="UP000199202"/>
    </source>
</evidence>
<dbReference type="AlphaFoldDB" id="A0A1G8F0S8"/>
<evidence type="ECO:0000259" key="6">
    <source>
        <dbReference type="PROSITE" id="PS50931"/>
    </source>
</evidence>
<keyword evidence="2" id="KW-0805">Transcription regulation</keyword>
<dbReference type="Pfam" id="PF00126">
    <property type="entry name" value="HTH_1"/>
    <property type="match status" value="1"/>
</dbReference>
<protein>
    <submittedName>
        <fullName evidence="7">DNA-binding transcriptional regulator, LysR family</fullName>
    </submittedName>
</protein>
<dbReference type="InterPro" id="IPR036390">
    <property type="entry name" value="WH_DNA-bd_sf"/>
</dbReference>
<evidence type="ECO:0000313" key="7">
    <source>
        <dbReference type="EMBL" id="SDH75687.1"/>
    </source>
</evidence>
<evidence type="ECO:0000256" key="4">
    <source>
        <dbReference type="ARBA" id="ARBA00023163"/>
    </source>
</evidence>
<dbReference type="RefSeq" id="WP_090930482.1">
    <property type="nucleotide sequence ID" value="NZ_FNDJ01000003.1"/>
</dbReference>
<dbReference type="STRING" id="633440.SAMN05421869_103165"/>
<name>A0A1G8F0S8_9ACTN</name>
<evidence type="ECO:0000256" key="1">
    <source>
        <dbReference type="ARBA" id="ARBA00009437"/>
    </source>
</evidence>
<dbReference type="GO" id="GO:0003677">
    <property type="term" value="F:DNA binding"/>
    <property type="evidence" value="ECO:0007669"/>
    <property type="project" value="UniProtKB-KW"/>
</dbReference>
<keyword evidence="4" id="KW-0804">Transcription</keyword>
<sequence>MDLVRHLRYFTVVAEELHFGNAAIRLGMAQPPLSQRIKRLEEELGVRLFDRSARQVRLTDAGRLLLGEAREIVARVDRLHELARQGEGEALKVGVPPDLAAAVIAALVAGFRETHPGVRLAPAEIWTADQVTALAEGVIDVGLVRHPLSAPGLRFGQVLGQAQGVLLAADDPLTGVGEVHLADLAGRDLLMPPLEGEPGLHAETLSECRRHGYVPAQVHEGAGLGLVLAGAAVAFGPKGEQPGLAWRPLLGSPIISRVSTAWRGATGPTNELIADFSAVTVRTLKESAGMTEQGPGHDFGPARRVSRRPGMLA</sequence>
<dbReference type="PANTHER" id="PTHR30346:SF0">
    <property type="entry name" value="HCA OPERON TRANSCRIPTIONAL ACTIVATOR HCAR"/>
    <property type="match status" value="1"/>
</dbReference>
<evidence type="ECO:0000256" key="2">
    <source>
        <dbReference type="ARBA" id="ARBA00023015"/>
    </source>
</evidence>
<dbReference type="OrthoDB" id="3176554at2"/>
<dbReference type="PANTHER" id="PTHR30346">
    <property type="entry name" value="TRANSCRIPTIONAL DUAL REGULATOR HCAR-RELATED"/>
    <property type="match status" value="1"/>
</dbReference>
<comment type="similarity">
    <text evidence="1">Belongs to the LysR transcriptional regulatory family.</text>
</comment>
<dbReference type="SUPFAM" id="SSF53850">
    <property type="entry name" value="Periplasmic binding protein-like II"/>
    <property type="match status" value="1"/>
</dbReference>
<dbReference type="Gene3D" id="3.40.190.10">
    <property type="entry name" value="Periplasmic binding protein-like II"/>
    <property type="match status" value="2"/>
</dbReference>
<gene>
    <name evidence="7" type="ORF">SAMN05421869_103165</name>
</gene>
<feature type="region of interest" description="Disordered" evidence="5">
    <location>
        <begin position="287"/>
        <end position="313"/>
    </location>
</feature>
<reference evidence="7 8" key="1">
    <citation type="submission" date="2016-10" db="EMBL/GenBank/DDBJ databases">
        <authorList>
            <person name="de Groot N.N."/>
        </authorList>
    </citation>
    <scope>NUCLEOTIDE SEQUENCE [LARGE SCALE GENOMIC DNA]</scope>
    <source>
        <strain evidence="7 8">CGMCC 4.6533</strain>
    </source>
</reference>
<dbReference type="PROSITE" id="PS50931">
    <property type="entry name" value="HTH_LYSR"/>
    <property type="match status" value="1"/>
</dbReference>
<dbReference type="Gene3D" id="1.10.10.10">
    <property type="entry name" value="Winged helix-like DNA-binding domain superfamily/Winged helix DNA-binding domain"/>
    <property type="match status" value="1"/>
</dbReference>
<dbReference type="FunFam" id="1.10.10.10:FF:000001">
    <property type="entry name" value="LysR family transcriptional regulator"/>
    <property type="match status" value="1"/>
</dbReference>
<dbReference type="SUPFAM" id="SSF46785">
    <property type="entry name" value="Winged helix' DNA-binding domain"/>
    <property type="match status" value="1"/>
</dbReference>
<organism evidence="7 8">
    <name type="scientific">Nonomuraea jiangxiensis</name>
    <dbReference type="NCBI Taxonomy" id="633440"/>
    <lineage>
        <taxon>Bacteria</taxon>
        <taxon>Bacillati</taxon>
        <taxon>Actinomycetota</taxon>
        <taxon>Actinomycetes</taxon>
        <taxon>Streptosporangiales</taxon>
        <taxon>Streptosporangiaceae</taxon>
        <taxon>Nonomuraea</taxon>
    </lineage>
</organism>
<dbReference type="InterPro" id="IPR000847">
    <property type="entry name" value="LysR_HTH_N"/>
</dbReference>
<proteinExistence type="inferred from homology"/>
<keyword evidence="8" id="KW-1185">Reference proteome</keyword>
<feature type="domain" description="HTH lysR-type" evidence="6">
    <location>
        <begin position="1"/>
        <end position="59"/>
    </location>
</feature>
<dbReference type="InterPro" id="IPR005119">
    <property type="entry name" value="LysR_subst-bd"/>
</dbReference>
<accession>A0A1G8F0S8</accession>
<dbReference type="InterPro" id="IPR036388">
    <property type="entry name" value="WH-like_DNA-bd_sf"/>
</dbReference>
<dbReference type="GO" id="GO:0032993">
    <property type="term" value="C:protein-DNA complex"/>
    <property type="evidence" value="ECO:0007669"/>
    <property type="project" value="TreeGrafter"/>
</dbReference>
<dbReference type="Proteomes" id="UP000199202">
    <property type="component" value="Unassembled WGS sequence"/>
</dbReference>
<evidence type="ECO:0000256" key="3">
    <source>
        <dbReference type="ARBA" id="ARBA00023125"/>
    </source>
</evidence>
<dbReference type="PRINTS" id="PR00039">
    <property type="entry name" value="HTHLYSR"/>
</dbReference>
<evidence type="ECO:0000256" key="5">
    <source>
        <dbReference type="SAM" id="MobiDB-lite"/>
    </source>
</evidence>
<dbReference type="Pfam" id="PF03466">
    <property type="entry name" value="LysR_substrate"/>
    <property type="match status" value="1"/>
</dbReference>
<dbReference type="EMBL" id="FNDJ01000003">
    <property type="protein sequence ID" value="SDH75687.1"/>
    <property type="molecule type" value="Genomic_DNA"/>
</dbReference>
<keyword evidence="3 7" id="KW-0238">DNA-binding</keyword>
<dbReference type="CDD" id="cd08414">
    <property type="entry name" value="PBP2_LTTR_aromatics_like"/>
    <property type="match status" value="1"/>
</dbReference>
<dbReference type="GO" id="GO:0003700">
    <property type="term" value="F:DNA-binding transcription factor activity"/>
    <property type="evidence" value="ECO:0007669"/>
    <property type="project" value="InterPro"/>
</dbReference>